<dbReference type="PANTHER" id="PTHR13059">
    <property type="entry name" value="HMG-BOX TRANSCRIPTION FACTOR BBX"/>
    <property type="match status" value="1"/>
</dbReference>
<keyword evidence="1" id="KW-0678">Repressor</keyword>
<dbReference type="FunFam" id="1.10.30.10:FF:000010">
    <property type="entry name" value="Capicua transcriptional repressor b"/>
    <property type="match status" value="1"/>
</dbReference>
<keyword evidence="4 7" id="KW-0238">DNA-binding</keyword>
<evidence type="ECO:0000259" key="9">
    <source>
        <dbReference type="PROSITE" id="PS50118"/>
    </source>
</evidence>
<dbReference type="PROSITE" id="PS50118">
    <property type="entry name" value="HMG_BOX_2"/>
    <property type="match status" value="1"/>
</dbReference>
<feature type="compositionally biased region" description="Polar residues" evidence="8">
    <location>
        <begin position="626"/>
        <end position="640"/>
    </location>
</feature>
<dbReference type="Pfam" id="PF25981">
    <property type="entry name" value="HTH_Cic_C"/>
    <property type="match status" value="1"/>
</dbReference>
<dbReference type="InterPro" id="IPR036910">
    <property type="entry name" value="HMG_box_dom_sf"/>
</dbReference>
<dbReference type="SUPFAM" id="SSF47095">
    <property type="entry name" value="HMG-box"/>
    <property type="match status" value="1"/>
</dbReference>
<feature type="compositionally biased region" description="Low complexity" evidence="8">
    <location>
        <begin position="1657"/>
        <end position="1669"/>
    </location>
</feature>
<evidence type="ECO:0000256" key="4">
    <source>
        <dbReference type="ARBA" id="ARBA00023125"/>
    </source>
</evidence>
<name>A0AAN9Y8P3_9HEMI</name>
<feature type="domain" description="HMG box" evidence="9">
    <location>
        <begin position="956"/>
        <end position="1024"/>
    </location>
</feature>
<dbReference type="InterPro" id="IPR049625">
    <property type="entry name" value="Glyco_transf_61_cat"/>
</dbReference>
<dbReference type="PANTHER" id="PTHR13059:SF13">
    <property type="entry name" value="PROTEIN CAPICUA HOMOLOG"/>
    <property type="match status" value="1"/>
</dbReference>
<dbReference type="InterPro" id="IPR032147">
    <property type="entry name" value="Cic_dom"/>
</dbReference>
<feature type="compositionally biased region" description="Low complexity" evidence="8">
    <location>
        <begin position="398"/>
        <end position="415"/>
    </location>
</feature>
<feature type="compositionally biased region" description="Polar residues" evidence="8">
    <location>
        <begin position="421"/>
        <end position="437"/>
    </location>
</feature>
<feature type="region of interest" description="Disordered" evidence="8">
    <location>
        <begin position="2084"/>
        <end position="2121"/>
    </location>
</feature>
<feature type="compositionally biased region" description="Low complexity" evidence="8">
    <location>
        <begin position="65"/>
        <end position="75"/>
    </location>
</feature>
<dbReference type="InterPro" id="IPR052412">
    <property type="entry name" value="CC-Dev_Transcription_Reg"/>
</dbReference>
<dbReference type="EMBL" id="JBBCAQ010000010">
    <property type="protein sequence ID" value="KAK7601892.1"/>
    <property type="molecule type" value="Genomic_DNA"/>
</dbReference>
<feature type="region of interest" description="Disordered" evidence="8">
    <location>
        <begin position="619"/>
        <end position="640"/>
    </location>
</feature>
<evidence type="ECO:0000256" key="5">
    <source>
        <dbReference type="ARBA" id="ARBA00023163"/>
    </source>
</evidence>
<dbReference type="InterPro" id="IPR058607">
    <property type="entry name" value="HMG-box_Cic-like"/>
</dbReference>
<keyword evidence="5" id="KW-0804">Transcription</keyword>
<dbReference type="Proteomes" id="UP001367676">
    <property type="component" value="Unassembled WGS sequence"/>
</dbReference>
<evidence type="ECO:0000256" key="8">
    <source>
        <dbReference type="SAM" id="MobiDB-lite"/>
    </source>
</evidence>
<keyword evidence="6 7" id="KW-0539">Nucleus</keyword>
<feature type="region of interest" description="Disordered" evidence="8">
    <location>
        <begin position="488"/>
        <end position="529"/>
    </location>
</feature>
<evidence type="ECO:0000256" key="3">
    <source>
        <dbReference type="ARBA" id="ARBA00023015"/>
    </source>
</evidence>
<dbReference type="Pfam" id="PF00505">
    <property type="entry name" value="HMG_box"/>
    <property type="match status" value="1"/>
</dbReference>
<dbReference type="InterPro" id="IPR009071">
    <property type="entry name" value="HMG_box_dom"/>
</dbReference>
<feature type="compositionally biased region" description="Polar residues" evidence="8">
    <location>
        <begin position="1498"/>
        <end position="1520"/>
    </location>
</feature>
<feature type="region of interest" description="Disordered" evidence="8">
    <location>
        <begin position="2043"/>
        <end position="2071"/>
    </location>
</feature>
<feature type="compositionally biased region" description="Basic and acidic residues" evidence="8">
    <location>
        <begin position="1082"/>
        <end position="1101"/>
    </location>
</feature>
<proteinExistence type="predicted"/>
<dbReference type="GO" id="GO:0016757">
    <property type="term" value="F:glycosyltransferase activity"/>
    <property type="evidence" value="ECO:0007669"/>
    <property type="project" value="InterPro"/>
</dbReference>
<evidence type="ECO:0000256" key="2">
    <source>
        <dbReference type="ARBA" id="ARBA00022553"/>
    </source>
</evidence>
<keyword evidence="11" id="KW-1185">Reference proteome</keyword>
<feature type="compositionally biased region" description="Low complexity" evidence="8">
    <location>
        <begin position="912"/>
        <end position="925"/>
    </location>
</feature>
<accession>A0AAN9Y8P3</accession>
<feature type="region of interest" description="Disordered" evidence="8">
    <location>
        <begin position="395"/>
        <end position="451"/>
    </location>
</feature>
<evidence type="ECO:0000256" key="6">
    <source>
        <dbReference type="ARBA" id="ARBA00023242"/>
    </source>
</evidence>
<feature type="region of interest" description="Disordered" evidence="8">
    <location>
        <begin position="858"/>
        <end position="932"/>
    </location>
</feature>
<dbReference type="InterPro" id="IPR058606">
    <property type="entry name" value="HTH_Cic_C"/>
</dbReference>
<feature type="region of interest" description="Disordered" evidence="8">
    <location>
        <begin position="1072"/>
        <end position="1108"/>
    </location>
</feature>
<dbReference type="Pfam" id="PF04577">
    <property type="entry name" value="Glyco_transf_61"/>
    <property type="match status" value="1"/>
</dbReference>
<evidence type="ECO:0000313" key="11">
    <source>
        <dbReference type="Proteomes" id="UP001367676"/>
    </source>
</evidence>
<protein>
    <recommendedName>
        <fullName evidence="9">HMG box domain-containing protein</fullName>
    </recommendedName>
</protein>
<dbReference type="GO" id="GO:0000981">
    <property type="term" value="F:DNA-binding transcription factor activity, RNA polymerase II-specific"/>
    <property type="evidence" value="ECO:0007669"/>
    <property type="project" value="TreeGrafter"/>
</dbReference>
<feature type="compositionally biased region" description="Pro residues" evidence="8">
    <location>
        <begin position="862"/>
        <end position="876"/>
    </location>
</feature>
<dbReference type="Gene3D" id="1.10.30.10">
    <property type="entry name" value="High mobility group box domain"/>
    <property type="match status" value="1"/>
</dbReference>
<feature type="region of interest" description="Disordered" evidence="8">
    <location>
        <begin position="1490"/>
        <end position="1520"/>
    </location>
</feature>
<dbReference type="SMART" id="SM00398">
    <property type="entry name" value="HMG"/>
    <property type="match status" value="1"/>
</dbReference>
<comment type="caution">
    <text evidence="10">The sequence shown here is derived from an EMBL/GenBank/DDBJ whole genome shotgun (WGS) entry which is preliminary data.</text>
</comment>
<feature type="region of interest" description="Disordered" evidence="8">
    <location>
        <begin position="1729"/>
        <end position="1755"/>
    </location>
</feature>
<feature type="region of interest" description="Disordered" evidence="8">
    <location>
        <begin position="1028"/>
        <end position="1058"/>
    </location>
</feature>
<evidence type="ECO:0000256" key="7">
    <source>
        <dbReference type="PROSITE-ProRule" id="PRU00267"/>
    </source>
</evidence>
<feature type="region of interest" description="Disordered" evidence="8">
    <location>
        <begin position="1967"/>
        <end position="2006"/>
    </location>
</feature>
<organism evidence="10 11">
    <name type="scientific">Parthenolecanium corni</name>
    <dbReference type="NCBI Taxonomy" id="536013"/>
    <lineage>
        <taxon>Eukaryota</taxon>
        <taxon>Metazoa</taxon>
        <taxon>Ecdysozoa</taxon>
        <taxon>Arthropoda</taxon>
        <taxon>Hexapoda</taxon>
        <taxon>Insecta</taxon>
        <taxon>Pterygota</taxon>
        <taxon>Neoptera</taxon>
        <taxon>Paraneoptera</taxon>
        <taxon>Hemiptera</taxon>
        <taxon>Sternorrhyncha</taxon>
        <taxon>Coccoidea</taxon>
        <taxon>Coccidae</taxon>
        <taxon>Parthenolecanium</taxon>
    </lineage>
</organism>
<dbReference type="GO" id="GO:0005634">
    <property type="term" value="C:nucleus"/>
    <property type="evidence" value="ECO:0007669"/>
    <property type="project" value="UniProtKB-UniRule"/>
</dbReference>
<evidence type="ECO:0000256" key="1">
    <source>
        <dbReference type="ARBA" id="ARBA00022491"/>
    </source>
</evidence>
<feature type="compositionally biased region" description="Low complexity" evidence="8">
    <location>
        <begin position="2043"/>
        <end position="2052"/>
    </location>
</feature>
<dbReference type="CDD" id="cd21990">
    <property type="entry name" value="HMG-box_CIC-like"/>
    <property type="match status" value="1"/>
</dbReference>
<feature type="compositionally biased region" description="Polar residues" evidence="8">
    <location>
        <begin position="76"/>
        <end position="95"/>
    </location>
</feature>
<gene>
    <name evidence="10" type="ORF">V9T40_009333</name>
</gene>
<reference evidence="10 11" key="1">
    <citation type="submission" date="2024-03" db="EMBL/GenBank/DDBJ databases">
        <title>Adaptation during the transition from Ophiocordyceps entomopathogen to insect associate is accompanied by gene loss and intensified selection.</title>
        <authorList>
            <person name="Ward C.M."/>
            <person name="Onetto C.A."/>
            <person name="Borneman A.R."/>
        </authorList>
    </citation>
    <scope>NUCLEOTIDE SEQUENCE [LARGE SCALE GENOMIC DNA]</scope>
    <source>
        <strain evidence="10">AWRI1</strain>
        <tissue evidence="10">Single Adult Female</tissue>
    </source>
</reference>
<feature type="compositionally biased region" description="Acidic residues" evidence="8">
    <location>
        <begin position="2091"/>
        <end position="2110"/>
    </location>
</feature>
<feature type="region of interest" description="Disordered" evidence="8">
    <location>
        <begin position="820"/>
        <end position="841"/>
    </location>
</feature>
<dbReference type="Pfam" id="PF16090">
    <property type="entry name" value="DUF4819"/>
    <property type="match status" value="1"/>
</dbReference>
<evidence type="ECO:0000313" key="10">
    <source>
        <dbReference type="EMBL" id="KAK7601892.1"/>
    </source>
</evidence>
<dbReference type="GO" id="GO:0000977">
    <property type="term" value="F:RNA polymerase II transcription regulatory region sequence-specific DNA binding"/>
    <property type="evidence" value="ECO:0007669"/>
    <property type="project" value="TreeGrafter"/>
</dbReference>
<feature type="region of interest" description="Disordered" evidence="8">
    <location>
        <begin position="65"/>
        <end position="101"/>
    </location>
</feature>
<feature type="compositionally biased region" description="Acidic residues" evidence="8">
    <location>
        <begin position="886"/>
        <end position="908"/>
    </location>
</feature>
<keyword evidence="3" id="KW-0805">Transcription regulation</keyword>
<feature type="region of interest" description="Disordered" evidence="8">
    <location>
        <begin position="1657"/>
        <end position="1705"/>
    </location>
</feature>
<feature type="DNA-binding region" description="HMG box" evidence="7">
    <location>
        <begin position="956"/>
        <end position="1024"/>
    </location>
</feature>
<sequence length="2506" mass="277054">MKASNMLEESSLSSVRILPKKRKYVVSALEETDYGKRESIEPAPATLCTAPNITPPQSIAVDYSRVSNSAGSSNSTEACDSSNGRGTYTAANNGDCSPKLTPQKRELSPVFSFERNKEYYKPNANFSVPSVSVSVAQERNETCGKMNIALHEWIDHRVLAKRNGVYIPGIIRRADSTNGNVWVEFDSNGEELILFLDVLQSGRFDIISDASPTLLQVGDGARVCVRTSNSADDKQARIFVEGIVHKILTSPVQFVVRLSVPEHKEFIVKRADIRLLQPPWSDELENDYEHDLPPPLLPYGNIPSNSSRSSNMLSVVNSNAYQQTASNQPDPTSKSFCRSAATSPLRVTPVAANAGAATSGVVIDERCRRFDEYCESDDDLRKENILFSSMETDYGKCSASSSKRSSVQSRGSTSSIMDYTPRSTPATPSGSHNTTPHKYNKGDVVTTPSGVRKKFNGKQWRRLCSKEGCSKESQRRGYCSRHLNLKDDMSRPATTVPSLHRKNNRSVLDTSEETSLDSETSPNSNERSRLAGRFDSDETEAANMLVSLGSSGCGTPNYNSPRAPAYSPGNASLQSPLTVVQHVGNTQYTFLPIKGNQNSPTINDSSSVVQITPKPLIKPQARAGDASTNNVTTTAPQSPASVIRMSPQKVGTLSMQSIPMYMASPSKFETTKQSILLPVSRGSSNILERALTSSEIDQNASVILRKSNESVIKRDLTTQPQQYRTQPPAPLNSSQASQIHFQHSVMVSNGIPASVLQVHKDKPENISASQSIQYTSDLNSRNASIMSNATVIETGAVSNNSRNPVIRQIIVQPTELLPVLPAPDVKRDPPKDVPNNASATGISQFPVYSWDTLIPMLKNSSTPPPTPPLSAPPALSPPLEDYINTADEDDDVFEPDPTDQEDIPDDIVSDTNNNSNNANNNSGASGKRRTQSLSALQNMQNNKEPQSPLNKVRDRIRRPMNAFMIFSKRHRALVHKTHPNQDNRTVSKILGEWWYALGHDEKQKYHELASEVKEAHFKAHPEWKWCNKDRRKSSTGSSKMKGIAEETQGGIGETNHQDSSDQYLEVTIEMQDEGGPAQSESTKTENEIKTENVSSEKHFDNSDDDQNMLISMDNNAQIDLKCKEKVTDSDTESHSDVESSVKNRVFLQQQYSPRENNMIDPLKSKNFTMNRNNDCKPAIKHDSEIVYSTKEEPAHNTVFAYSYSPAVSRAEASAFHPVSPKILKNNVSAENQSPHEMWKGTNENNWIGSPVSLNSPVKLDPNVSRCSSSNVAAEILHPNQHWSIQNSEILSTTVSQPTSVHSIRLVAKPLTIPSNVLIKTSSGEVGQEIREIKAIAPAYSIVSSHSPALTCNASALKTTPTVVASTILGSPQLILKNQQAQVTAMKTIPITPVLQTASTSHNPVSLSYQPSPLTFALLKSKDLGEPVTIAGLVVKPNGIDGKQPVSSPTISSGMPESVQYVTLQGNQVYVPASASFRIPVSEKRIEESAVNELDQNAHEVSTSAQNYKRESLSGNNEQSPNLRSLETSVVVTNVTETAEEKPFVLAPTPAQLGKAPLQRRLSMASISSIPTSPSYTSSTSSVTSTIVSPKLVPSITVKKETTDTDENVLVSESPSAKKMSFFKKNIEDGMDRVLEQVNFELKFSSLPQFKPEECQSPSAISSVASSPQVYTPQALRNKPPVPQRVPEEDTPSADSANSVPNSGKLVGGTFFGPDFNPEQFKATILPSDFETWDASPRTPRTPGSRSDSSGEKGHRRVLEQRRQLVMQLFQEHGLFPSNQATTVFQTDHSHLFPNKSSLQLKIREVRQKLMARNNLTPASANNIDSPIDTPNLMAAFTWQTRQLCANSTLSDEICSSSTSKDKDYSNIYQSDSDDLCSNFHPISSQLRTIPLVAPATASAVNCAVGHVLESDSFNENSSSRRSTRRKRKYKKIAMDVDPGSINRLYYPSSFSLSKKKRITRLSSSNAQNGRLWLNPGKRKRSLREKSRLSLDGSCGGGSESSSASRDAKVLGISKLSLNDYPPPKWQDDNYDSMEVSYPIAALSSSSVSSSGSETGIFTNDEGREGDDEQSDWVGDVSLSTTIAGVFVPDHENEDDNDGTGGQDEEDDDETNGGSISAISKRATDESYLRTQLLSSRVSQLLGPSKSANDCANRSMRRKIRSLRAPVPIPVLRNAVSEFPHHESDLGNEMKVTPGRRHTFSSYKRRKRIPPQTSLVVEGVVNMYHHFCDFFNLYASLHVNSSHEDAFSSDVRILVWESYTYQSAFAATFEAFTKHSIWDLKTFRGKTVCFKNVVFPLLPRMIFGLYYNTPLIGGCERSGLFQAFSNHILHRLRIKRHPRKDGRIKITFLSRDTMYRKVLNERQLINSLATDKNYDVQRVIFDRNMPFNQQLEIIYNTDIFISIHGAGLTHLLFLPDWAAVFELYNCEDAGCYQDLARLRGIKYITWRDVFKLQSQDQSPEPDKRGHAKFTNYKFDSEEFLKLVKEAEEHVLTRPDFPGHEFRVHDEF</sequence>
<feature type="compositionally biased region" description="Polar residues" evidence="8">
    <location>
        <begin position="1692"/>
        <end position="1701"/>
    </location>
</feature>
<keyword evidence="2" id="KW-0597">Phosphoprotein</keyword>